<evidence type="ECO:0000313" key="2">
    <source>
        <dbReference type="Proteomes" id="UP000075391"/>
    </source>
</evidence>
<comment type="caution">
    <text evidence="1">The sequence shown here is derived from an EMBL/GenBank/DDBJ whole genome shotgun (WGS) entry which is preliminary data.</text>
</comment>
<dbReference type="EMBL" id="LUKF01000001">
    <property type="protein sequence ID" value="KYG70655.1"/>
    <property type="molecule type" value="Genomic_DNA"/>
</dbReference>
<dbReference type="AlphaFoldDB" id="A0A150WVV6"/>
<gene>
    <name evidence="1" type="ORF">AZI85_01585</name>
</gene>
<sequence length="170" mass="18609">MSFLRVKNKVIQNNQGGQMRLAILVTTAVLGFSLPTLAEKVSEGKMKESLSKLVPESKVVKQDGDEFEVSTPKQTIVEVEFNRDGTVEEASGDAAVAGDVFTPGNNMITLQQAVDSLKKAGKNPKGDWSYKKSFTNGWVYEFEGVENGNDMEYAVSAKDGKIVKDNRDLL</sequence>
<reference evidence="1 2" key="1">
    <citation type="submission" date="2016-03" db="EMBL/GenBank/DDBJ databases">
        <authorList>
            <person name="Ploux O."/>
        </authorList>
    </citation>
    <scope>NUCLEOTIDE SEQUENCE [LARGE SCALE GENOMIC DNA]</scope>
    <source>
        <strain evidence="1 2">BER2</strain>
    </source>
</reference>
<dbReference type="Gene3D" id="3.10.450.40">
    <property type="match status" value="1"/>
</dbReference>
<dbReference type="Proteomes" id="UP000075391">
    <property type="component" value="Unassembled WGS sequence"/>
</dbReference>
<protein>
    <recommendedName>
        <fullName evidence="3">PepSY domain-containing protein</fullName>
    </recommendedName>
</protein>
<evidence type="ECO:0000313" key="1">
    <source>
        <dbReference type="EMBL" id="KYG70655.1"/>
    </source>
</evidence>
<name>A0A150WVV6_BDEBC</name>
<organism evidence="1 2">
    <name type="scientific">Bdellovibrio bacteriovorus</name>
    <dbReference type="NCBI Taxonomy" id="959"/>
    <lineage>
        <taxon>Bacteria</taxon>
        <taxon>Pseudomonadati</taxon>
        <taxon>Bdellovibrionota</taxon>
        <taxon>Bdellovibrionia</taxon>
        <taxon>Bdellovibrionales</taxon>
        <taxon>Pseudobdellovibrionaceae</taxon>
        <taxon>Bdellovibrio</taxon>
    </lineage>
</organism>
<evidence type="ECO:0008006" key="3">
    <source>
        <dbReference type="Google" id="ProtNLM"/>
    </source>
</evidence>
<accession>A0A150WVV6</accession>
<proteinExistence type="predicted"/>